<evidence type="ECO:0000313" key="3">
    <source>
        <dbReference type="Proteomes" id="UP000594205"/>
    </source>
</evidence>
<keyword evidence="3" id="KW-1185">Reference proteome</keyword>
<evidence type="ECO:0000256" key="1">
    <source>
        <dbReference type="SAM" id="MobiDB-lite"/>
    </source>
</evidence>
<dbReference type="KEGG" id="sfeu:IM697_22990"/>
<gene>
    <name evidence="2" type="ORF">IM697_22990</name>
</gene>
<accession>A0A7M2SA40</accession>
<protein>
    <submittedName>
        <fullName evidence="2">Uncharacterized protein</fullName>
    </submittedName>
</protein>
<organism evidence="2 3">
    <name type="scientific">Streptomyces ferrugineus</name>
    <dbReference type="NCBI Taxonomy" id="1413221"/>
    <lineage>
        <taxon>Bacteria</taxon>
        <taxon>Bacillati</taxon>
        <taxon>Actinomycetota</taxon>
        <taxon>Actinomycetes</taxon>
        <taxon>Kitasatosporales</taxon>
        <taxon>Streptomycetaceae</taxon>
        <taxon>Streptomyces</taxon>
    </lineage>
</organism>
<dbReference type="EMBL" id="CP063373">
    <property type="protein sequence ID" value="QOV33132.1"/>
    <property type="molecule type" value="Genomic_DNA"/>
</dbReference>
<name>A0A7M2SA40_9ACTN</name>
<evidence type="ECO:0000313" key="2">
    <source>
        <dbReference type="EMBL" id="QOV33132.1"/>
    </source>
</evidence>
<proteinExistence type="predicted"/>
<dbReference type="RefSeq" id="WP_194037797.1">
    <property type="nucleotide sequence ID" value="NZ_CP063373.1"/>
</dbReference>
<feature type="region of interest" description="Disordered" evidence="1">
    <location>
        <begin position="1"/>
        <end position="23"/>
    </location>
</feature>
<dbReference type="AlphaFoldDB" id="A0A7M2SA40"/>
<reference evidence="2 3" key="1">
    <citation type="submission" date="2020-10" db="EMBL/GenBank/DDBJ databases">
        <title>Streptomyces ferrugineus complate genome analysis.</title>
        <authorList>
            <person name="Anwar N."/>
        </authorList>
    </citation>
    <scope>NUCLEOTIDE SEQUENCE [LARGE SCALE GENOMIC DNA]</scope>
    <source>
        <strain evidence="2 3">CCTCC AA2014009</strain>
    </source>
</reference>
<sequence length="208" mass="22473">MSSIDMSDAAQAERPAPTRQKGRRLHKLAVSAVLLGVTAGGLGTATTAHAASSLSCNINPAQVCPAVPGISGSDRQPQAVPRGIQAALNYWRQLGWPNFRNVAPRGAAFEVENFHDQRGRHHEGWVESGGQYQDHGGRLMDFLHRGLAGSHAQNYQGSFQEYYGSVYASNPARSGIATGNFRIVRALGTGDVWVSIDHYSTFRYIGQP</sequence>
<dbReference type="Proteomes" id="UP000594205">
    <property type="component" value="Chromosome"/>
</dbReference>